<keyword evidence="1" id="KW-1133">Transmembrane helix</keyword>
<dbReference type="AlphaFoldDB" id="A0A1X7LU09"/>
<reference evidence="2 3" key="1">
    <citation type="submission" date="2017-04" db="EMBL/GenBank/DDBJ databases">
        <authorList>
            <person name="Afonso C.L."/>
            <person name="Miller P.J."/>
            <person name="Scott M.A."/>
            <person name="Spackman E."/>
            <person name="Goraichik I."/>
            <person name="Dimitrov K.M."/>
            <person name="Suarez D.L."/>
            <person name="Swayne D.E."/>
        </authorList>
    </citation>
    <scope>NUCLEOTIDE SEQUENCE [LARGE SCALE GENOMIC DNA]</scope>
    <source>
        <strain evidence="2 3">11</strain>
    </source>
</reference>
<accession>A0A1X7LU09</accession>
<dbReference type="Proteomes" id="UP000193834">
    <property type="component" value="Unassembled WGS sequence"/>
</dbReference>
<dbReference type="OrthoDB" id="2377094at2"/>
<evidence type="ECO:0000313" key="2">
    <source>
        <dbReference type="EMBL" id="SMG56994.1"/>
    </source>
</evidence>
<proteinExistence type="predicted"/>
<dbReference type="InterPro" id="IPR008407">
    <property type="entry name" value="Brnchd-chn_aa_trnsp_AzlD"/>
</dbReference>
<evidence type="ECO:0000313" key="3">
    <source>
        <dbReference type="Proteomes" id="UP000193834"/>
    </source>
</evidence>
<sequence length="106" mass="11627">MISMELLLVIIVAAVATYLTRYPSMVLSRYLKVSPAVERGFRYMPIGVFAALIAPTIVYHPTTAGQIEWAFYAAVVVAVLTAWLTKSALWSMLAGVLVIALLRIVL</sequence>
<evidence type="ECO:0000256" key="1">
    <source>
        <dbReference type="SAM" id="Phobius"/>
    </source>
</evidence>
<name>A0A1X7LU09_9BACL</name>
<keyword evidence="1" id="KW-0472">Membrane</keyword>
<feature type="transmembrane region" description="Helical" evidence="1">
    <location>
        <begin position="43"/>
        <end position="60"/>
    </location>
</feature>
<protein>
    <submittedName>
        <fullName evidence="2">Branched-chain amino acid transport protein</fullName>
    </submittedName>
</protein>
<organism evidence="2 3">
    <name type="scientific">Paenibacillus aquistagni</name>
    <dbReference type="NCBI Taxonomy" id="1852522"/>
    <lineage>
        <taxon>Bacteria</taxon>
        <taxon>Bacillati</taxon>
        <taxon>Bacillota</taxon>
        <taxon>Bacilli</taxon>
        <taxon>Bacillales</taxon>
        <taxon>Paenibacillaceae</taxon>
        <taxon>Paenibacillus</taxon>
    </lineage>
</organism>
<dbReference type="RefSeq" id="WP_085497885.1">
    <property type="nucleotide sequence ID" value="NZ_FXAZ01000007.1"/>
</dbReference>
<feature type="transmembrane region" description="Helical" evidence="1">
    <location>
        <begin position="67"/>
        <end position="83"/>
    </location>
</feature>
<keyword evidence="1" id="KW-0812">Transmembrane</keyword>
<keyword evidence="3" id="KW-1185">Reference proteome</keyword>
<dbReference type="STRING" id="1852522.SAMN06295960_4312"/>
<dbReference type="Pfam" id="PF05437">
    <property type="entry name" value="AzlD"/>
    <property type="match status" value="1"/>
</dbReference>
<feature type="transmembrane region" description="Helical" evidence="1">
    <location>
        <begin position="89"/>
        <end position="105"/>
    </location>
</feature>
<gene>
    <name evidence="2" type="ORF">SAMN06295960_4312</name>
</gene>
<dbReference type="EMBL" id="FXAZ01000007">
    <property type="protein sequence ID" value="SMG56994.1"/>
    <property type="molecule type" value="Genomic_DNA"/>
</dbReference>